<evidence type="ECO:0000313" key="1">
    <source>
        <dbReference type="EMBL" id="GAC17392.1"/>
    </source>
</evidence>
<accession>K6YGW1</accession>
<organism evidence="1 2">
    <name type="scientific">Paraglaciecola arctica BSs20135</name>
    <dbReference type="NCBI Taxonomy" id="493475"/>
    <lineage>
        <taxon>Bacteria</taxon>
        <taxon>Pseudomonadati</taxon>
        <taxon>Pseudomonadota</taxon>
        <taxon>Gammaproteobacteria</taxon>
        <taxon>Alteromonadales</taxon>
        <taxon>Alteromonadaceae</taxon>
        <taxon>Paraglaciecola</taxon>
    </lineage>
</organism>
<protein>
    <submittedName>
        <fullName evidence="1">Uncharacterized protein</fullName>
    </submittedName>
</protein>
<proteinExistence type="predicted"/>
<comment type="caution">
    <text evidence="1">The sequence shown here is derived from an EMBL/GenBank/DDBJ whole genome shotgun (WGS) entry which is preliminary data.</text>
</comment>
<evidence type="ECO:0000313" key="2">
    <source>
        <dbReference type="Proteomes" id="UP000006327"/>
    </source>
</evidence>
<dbReference type="AlphaFoldDB" id="K6YGW1"/>
<gene>
    <name evidence="1" type="ORF">GARC_0410</name>
</gene>
<dbReference type="Proteomes" id="UP000006327">
    <property type="component" value="Unassembled WGS sequence"/>
</dbReference>
<dbReference type="EMBL" id="BAEO01000006">
    <property type="protein sequence ID" value="GAC17392.1"/>
    <property type="molecule type" value="Genomic_DNA"/>
</dbReference>
<sequence>MKYIPTLLKRITGSFGKTKPIEFNILGTPCLRAIKSCHDLQLSE</sequence>
<reference evidence="1 2" key="1">
    <citation type="journal article" date="2017" name="Antonie Van Leeuwenhoek">
        <title>Rhizobium rhizosphaerae sp. nov., a novel species isolated from rice rhizosphere.</title>
        <authorList>
            <person name="Zhao J.J."/>
            <person name="Zhang J."/>
            <person name="Zhang R.J."/>
            <person name="Zhang C.W."/>
            <person name="Yin H.Q."/>
            <person name="Zhang X.X."/>
        </authorList>
    </citation>
    <scope>NUCLEOTIDE SEQUENCE [LARGE SCALE GENOMIC DNA]</scope>
    <source>
        <strain evidence="1 2">BSs20135</strain>
    </source>
</reference>
<name>K6YGW1_9ALTE</name>
<keyword evidence="2" id="KW-1185">Reference proteome</keyword>